<reference evidence="1 2" key="1">
    <citation type="journal article" date="2012" name="PLoS ONE">
        <title>The genome characteristics and predicted function of methyl-group oxidation pathway in the obligate aceticlastic methanogens, Methanosaeta spp.</title>
        <authorList>
            <person name="Zhu J."/>
            <person name="Zheng H."/>
            <person name="Ai G."/>
            <person name="Zhang G."/>
            <person name="Liu D."/>
            <person name="Liu X."/>
            <person name="Dong X."/>
        </authorList>
    </citation>
    <scope>NUCLEOTIDE SEQUENCE [LARGE SCALE GENOMIC DNA]</scope>
    <source>
        <strain evidence="1 2">6Ac</strain>
    </source>
</reference>
<evidence type="ECO:0000313" key="2">
    <source>
        <dbReference type="Proteomes" id="UP000005877"/>
    </source>
</evidence>
<dbReference type="KEGG" id="mhi:Mhar_1776"/>
<sequence>MISKTLLALAFLATFVAGSALGDEAIEPTYTVKISMDGGLGPFLVDGEGMTLYTFANDVPESGVSACIDDCAERWPPFFAPEIEVPPELNVTDFGGIPREDGTFQTTYKGWPLYRYFEDKAPGDVLGQGLGGVWSVVAP</sequence>
<dbReference type="PANTHER" id="PTHR39335:SF1">
    <property type="entry name" value="BLL4220 PROTEIN"/>
    <property type="match status" value="1"/>
</dbReference>
<dbReference type="RefSeq" id="WP_014587314.1">
    <property type="nucleotide sequence ID" value="NC_017527.1"/>
</dbReference>
<dbReference type="GO" id="GO:0043448">
    <property type="term" value="P:alkane catabolic process"/>
    <property type="evidence" value="ECO:0007669"/>
    <property type="project" value="TreeGrafter"/>
</dbReference>
<dbReference type="GeneID" id="12510947"/>
<dbReference type="Pfam" id="PF03640">
    <property type="entry name" value="Lipoprotein_15"/>
    <property type="match status" value="2"/>
</dbReference>
<dbReference type="AlphaFoldDB" id="G7WQZ1"/>
<keyword evidence="2" id="KW-1185">Reference proteome</keyword>
<dbReference type="EMBL" id="CP003117">
    <property type="protein sequence ID" value="AET65134.1"/>
    <property type="molecule type" value="Genomic_DNA"/>
</dbReference>
<evidence type="ECO:0008006" key="3">
    <source>
        <dbReference type="Google" id="ProtNLM"/>
    </source>
</evidence>
<dbReference type="STRING" id="1110509.Mhar_1776"/>
<dbReference type="InterPro" id="IPR005297">
    <property type="entry name" value="Lipoprotein_repeat"/>
</dbReference>
<dbReference type="PANTHER" id="PTHR39335">
    <property type="entry name" value="BLL4220 PROTEIN"/>
    <property type="match status" value="1"/>
</dbReference>
<dbReference type="OrthoDB" id="206319at2157"/>
<name>G7WQZ1_METH6</name>
<dbReference type="Proteomes" id="UP000005877">
    <property type="component" value="Chromosome"/>
</dbReference>
<accession>G7WQZ1</accession>
<evidence type="ECO:0000313" key="1">
    <source>
        <dbReference type="EMBL" id="AET65134.1"/>
    </source>
</evidence>
<dbReference type="HOGENOM" id="CLU_053665_2_0_2"/>
<dbReference type="PATRIC" id="fig|1110509.7.peg.1973"/>
<protein>
    <recommendedName>
        <fullName evidence="3">Lipoprotein</fullName>
    </recommendedName>
</protein>
<proteinExistence type="predicted"/>
<gene>
    <name evidence="1" type="ordered locus">Mhar_1776</name>
</gene>
<organism evidence="1 2">
    <name type="scientific">Methanothrix harundinacea (strain 6Ac)</name>
    <name type="common">Methanosaeta harundinacea</name>
    <dbReference type="NCBI Taxonomy" id="1110509"/>
    <lineage>
        <taxon>Archaea</taxon>
        <taxon>Methanobacteriati</taxon>
        <taxon>Methanobacteriota</taxon>
        <taxon>Stenosarchaea group</taxon>
        <taxon>Methanomicrobia</taxon>
        <taxon>Methanotrichales</taxon>
        <taxon>Methanotrichaceae</taxon>
        <taxon>Methanothrix</taxon>
    </lineage>
</organism>